<accession>A0ABZ1SIN5</accession>
<evidence type="ECO:0000313" key="2">
    <source>
        <dbReference type="EMBL" id="WUP72113.1"/>
    </source>
</evidence>
<sequence length="308" mass="33222">MSEMCVIGGSRYFGRRLIENLRDAGTAVTVVNRGSAPAPEGVTHLRADRDDEDALRRVLGGRHFDVVIDQVCYTPVQAAVALRAFAGRTTRYVMTSTVEVYAHLDGPPHTEDVVDPATWPVATDLPWDDPAFLDASYGEGKRQAEAVFTRDAAFGFVSVRTAHVLGGADFTGRLAHYVQRIRAGLPVIVHENPRPASFVHEPEIARFLAWAARADFTGPVNAASHGTLDVRDLCAAIGEPVYAVGEDTSPFSFDRGYAMDNGRATALGFRFSHVADWLPSAVQSAVQSAVRSVVQTTPAGEERTCAPA</sequence>
<dbReference type="RefSeq" id="WP_142646649.1">
    <property type="nucleotide sequence ID" value="NZ_CP108085.1"/>
</dbReference>
<dbReference type="EMBL" id="CP108085">
    <property type="protein sequence ID" value="WUP72113.1"/>
    <property type="molecule type" value="Genomic_DNA"/>
</dbReference>
<dbReference type="InterPro" id="IPR001509">
    <property type="entry name" value="Epimerase_deHydtase"/>
</dbReference>
<dbReference type="Gene3D" id="3.40.50.720">
    <property type="entry name" value="NAD(P)-binding Rossmann-like Domain"/>
    <property type="match status" value="1"/>
</dbReference>
<protein>
    <submittedName>
        <fullName evidence="2">NAD-dependent epimerase/dehydratase family protein</fullName>
    </submittedName>
</protein>
<dbReference type="InterPro" id="IPR036291">
    <property type="entry name" value="NAD(P)-bd_dom_sf"/>
</dbReference>
<evidence type="ECO:0000313" key="3">
    <source>
        <dbReference type="Proteomes" id="UP001432011"/>
    </source>
</evidence>
<proteinExistence type="predicted"/>
<dbReference type="Pfam" id="PF01370">
    <property type="entry name" value="Epimerase"/>
    <property type="match status" value="1"/>
</dbReference>
<keyword evidence="3" id="KW-1185">Reference proteome</keyword>
<dbReference type="Proteomes" id="UP001432011">
    <property type="component" value="Chromosome"/>
</dbReference>
<feature type="domain" description="NAD-dependent epimerase/dehydratase" evidence="1">
    <location>
        <begin position="5"/>
        <end position="70"/>
    </location>
</feature>
<gene>
    <name evidence="2" type="ORF">OG913_22010</name>
</gene>
<dbReference type="SUPFAM" id="SSF51735">
    <property type="entry name" value="NAD(P)-binding Rossmann-fold domains"/>
    <property type="match status" value="1"/>
</dbReference>
<name>A0ABZ1SIN5_9ACTN</name>
<evidence type="ECO:0000259" key="1">
    <source>
        <dbReference type="Pfam" id="PF01370"/>
    </source>
</evidence>
<reference evidence="2" key="1">
    <citation type="submission" date="2022-10" db="EMBL/GenBank/DDBJ databases">
        <title>The complete genomes of actinobacterial strains from the NBC collection.</title>
        <authorList>
            <person name="Joergensen T.S."/>
            <person name="Alvarez Arevalo M."/>
            <person name="Sterndorff E.B."/>
            <person name="Faurdal D."/>
            <person name="Vuksanovic O."/>
            <person name="Mourched A.-S."/>
            <person name="Charusanti P."/>
            <person name="Shaw S."/>
            <person name="Blin K."/>
            <person name="Weber T."/>
        </authorList>
    </citation>
    <scope>NUCLEOTIDE SEQUENCE</scope>
    <source>
        <strain evidence="2">NBC_00254</strain>
    </source>
</reference>
<organism evidence="2 3">
    <name type="scientific">Microbispora hainanensis</name>
    <dbReference type="NCBI Taxonomy" id="568844"/>
    <lineage>
        <taxon>Bacteria</taxon>
        <taxon>Bacillati</taxon>
        <taxon>Actinomycetota</taxon>
        <taxon>Actinomycetes</taxon>
        <taxon>Streptosporangiales</taxon>
        <taxon>Streptosporangiaceae</taxon>
        <taxon>Microbispora</taxon>
    </lineage>
</organism>